<evidence type="ECO:0000313" key="1">
    <source>
        <dbReference type="EMBL" id="KAJ7337620.1"/>
    </source>
</evidence>
<gene>
    <name evidence="1" type="ORF">DFH08DRAFT_812943</name>
</gene>
<evidence type="ECO:0000313" key="2">
    <source>
        <dbReference type="Proteomes" id="UP001218218"/>
    </source>
</evidence>
<reference evidence="1" key="1">
    <citation type="submission" date="2023-03" db="EMBL/GenBank/DDBJ databases">
        <title>Massive genome expansion in bonnet fungi (Mycena s.s.) driven by repeated elements and novel gene families across ecological guilds.</title>
        <authorList>
            <consortium name="Lawrence Berkeley National Laboratory"/>
            <person name="Harder C.B."/>
            <person name="Miyauchi S."/>
            <person name="Viragh M."/>
            <person name="Kuo A."/>
            <person name="Thoen E."/>
            <person name="Andreopoulos B."/>
            <person name="Lu D."/>
            <person name="Skrede I."/>
            <person name="Drula E."/>
            <person name="Henrissat B."/>
            <person name="Morin E."/>
            <person name="Kohler A."/>
            <person name="Barry K."/>
            <person name="LaButti K."/>
            <person name="Morin E."/>
            <person name="Salamov A."/>
            <person name="Lipzen A."/>
            <person name="Mereny Z."/>
            <person name="Hegedus B."/>
            <person name="Baldrian P."/>
            <person name="Stursova M."/>
            <person name="Weitz H."/>
            <person name="Taylor A."/>
            <person name="Grigoriev I.V."/>
            <person name="Nagy L.G."/>
            <person name="Martin F."/>
            <person name="Kauserud H."/>
        </authorList>
    </citation>
    <scope>NUCLEOTIDE SEQUENCE</scope>
    <source>
        <strain evidence="1">CBHHK002</strain>
    </source>
</reference>
<protein>
    <submittedName>
        <fullName evidence="1">Uncharacterized protein</fullName>
    </submittedName>
</protein>
<dbReference type="AlphaFoldDB" id="A0AAD7ELT4"/>
<dbReference type="EMBL" id="JARIHO010000029">
    <property type="protein sequence ID" value="KAJ7337620.1"/>
    <property type="molecule type" value="Genomic_DNA"/>
</dbReference>
<organism evidence="1 2">
    <name type="scientific">Mycena albidolilacea</name>
    <dbReference type="NCBI Taxonomy" id="1033008"/>
    <lineage>
        <taxon>Eukaryota</taxon>
        <taxon>Fungi</taxon>
        <taxon>Dikarya</taxon>
        <taxon>Basidiomycota</taxon>
        <taxon>Agaricomycotina</taxon>
        <taxon>Agaricomycetes</taxon>
        <taxon>Agaricomycetidae</taxon>
        <taxon>Agaricales</taxon>
        <taxon>Marasmiineae</taxon>
        <taxon>Mycenaceae</taxon>
        <taxon>Mycena</taxon>
    </lineage>
</organism>
<sequence length="102" mass="10792">MPLQNIKTRSWIINLASTVYSDLLRHIAVPPATSISGRHGTYFNPAPSSTALGKGCQCDYEGLGQSGCLALESSSPHQVEMSFGKSAYFNATEFAGPAVRAG</sequence>
<dbReference type="Proteomes" id="UP001218218">
    <property type="component" value="Unassembled WGS sequence"/>
</dbReference>
<keyword evidence="2" id="KW-1185">Reference proteome</keyword>
<comment type="caution">
    <text evidence="1">The sequence shown here is derived from an EMBL/GenBank/DDBJ whole genome shotgun (WGS) entry which is preliminary data.</text>
</comment>
<name>A0AAD7ELT4_9AGAR</name>
<accession>A0AAD7ELT4</accession>
<proteinExistence type="predicted"/>